<accession>A0A7Y9F183</accession>
<sequence>MSVDTELPGSPRSIESAAAWLEGSLGAAVDQGVERVAAARRVASSDWEGAAGTGFADRMGVAVDKIDHVHRATASVAREMTAYADTLRRQQERMAEIRGTARAAGLTVTAYVVEAPGAAPADPGDAPTGRVSPTAVDAHAAAVEAWADHQAKVLAYERVVAEAAQVRDGLRSATRLLEDEYRGLSGPGMLLTALDIAGGFGAAGVVGHASVLKAEGRRLVREAEEYIDLIRRKPGGFHNGDLNHWDARKLEGGDLVRRAGEIETRAKLTSMKLGGALSVVGIGLDLVAGESPAQAVTSGAGGLGASIAAGALVGAGVGSLVPVPGVGTVAGAVVGAGVGIVTSGAIDALFEEGPDVMNALDEGWESLKDTGGAIGGGVGAVVGGIGGFFD</sequence>
<reference evidence="1 2" key="1">
    <citation type="submission" date="2020-07" db="EMBL/GenBank/DDBJ databases">
        <title>Sequencing the genomes of 1000 actinobacteria strains.</title>
        <authorList>
            <person name="Klenk H.-P."/>
        </authorList>
    </citation>
    <scope>NUCLEOTIDE SEQUENCE [LARGE SCALE GENOMIC DNA]</scope>
    <source>
        <strain evidence="1 2">DSM 18965</strain>
    </source>
</reference>
<organism evidence="1 2">
    <name type="scientific">Nocardioides marinisabuli</name>
    <dbReference type="NCBI Taxonomy" id="419476"/>
    <lineage>
        <taxon>Bacteria</taxon>
        <taxon>Bacillati</taxon>
        <taxon>Actinomycetota</taxon>
        <taxon>Actinomycetes</taxon>
        <taxon>Propionibacteriales</taxon>
        <taxon>Nocardioidaceae</taxon>
        <taxon>Nocardioides</taxon>
    </lineage>
</organism>
<dbReference type="Gene3D" id="1.10.287.1060">
    <property type="entry name" value="ESAT-6-like"/>
    <property type="match status" value="1"/>
</dbReference>
<keyword evidence="2" id="KW-1185">Reference proteome</keyword>
<evidence type="ECO:0000313" key="2">
    <source>
        <dbReference type="Proteomes" id="UP000516957"/>
    </source>
</evidence>
<dbReference type="AlphaFoldDB" id="A0A7Y9F183"/>
<dbReference type="Proteomes" id="UP000516957">
    <property type="component" value="Unassembled WGS sequence"/>
</dbReference>
<name>A0A7Y9F183_9ACTN</name>
<comment type="caution">
    <text evidence="1">The sequence shown here is derived from an EMBL/GenBank/DDBJ whole genome shotgun (WGS) entry which is preliminary data.</text>
</comment>
<evidence type="ECO:0000313" key="1">
    <source>
        <dbReference type="EMBL" id="NYD57750.1"/>
    </source>
</evidence>
<protein>
    <submittedName>
        <fullName evidence="1">Uncharacterized protein YukE</fullName>
    </submittedName>
</protein>
<proteinExistence type="predicted"/>
<dbReference type="EMBL" id="JACCBE010000001">
    <property type="protein sequence ID" value="NYD57750.1"/>
    <property type="molecule type" value="Genomic_DNA"/>
</dbReference>
<gene>
    <name evidence="1" type="ORF">BKA08_001988</name>
</gene>
<dbReference type="RefSeq" id="WP_179615467.1">
    <property type="nucleotide sequence ID" value="NZ_CP059163.1"/>
</dbReference>